<dbReference type="EMBL" id="JALNTZ010000005">
    <property type="protein sequence ID" value="KAJ3652354.1"/>
    <property type="molecule type" value="Genomic_DNA"/>
</dbReference>
<evidence type="ECO:0000313" key="2">
    <source>
        <dbReference type="Proteomes" id="UP001168821"/>
    </source>
</evidence>
<evidence type="ECO:0000313" key="1">
    <source>
        <dbReference type="EMBL" id="KAJ3652354.1"/>
    </source>
</evidence>
<organism evidence="1 2">
    <name type="scientific">Zophobas morio</name>
    <dbReference type="NCBI Taxonomy" id="2755281"/>
    <lineage>
        <taxon>Eukaryota</taxon>
        <taxon>Metazoa</taxon>
        <taxon>Ecdysozoa</taxon>
        <taxon>Arthropoda</taxon>
        <taxon>Hexapoda</taxon>
        <taxon>Insecta</taxon>
        <taxon>Pterygota</taxon>
        <taxon>Neoptera</taxon>
        <taxon>Endopterygota</taxon>
        <taxon>Coleoptera</taxon>
        <taxon>Polyphaga</taxon>
        <taxon>Cucujiformia</taxon>
        <taxon>Tenebrionidae</taxon>
        <taxon>Zophobas</taxon>
    </lineage>
</organism>
<gene>
    <name evidence="1" type="ORF">Zmor_018328</name>
</gene>
<keyword evidence="2" id="KW-1185">Reference proteome</keyword>
<accession>A0AA38IC49</accession>
<reference evidence="1" key="1">
    <citation type="journal article" date="2023" name="G3 (Bethesda)">
        <title>Whole genome assemblies of Zophobas morio and Tenebrio molitor.</title>
        <authorList>
            <person name="Kaur S."/>
            <person name="Stinson S.A."/>
            <person name="diCenzo G.C."/>
        </authorList>
    </citation>
    <scope>NUCLEOTIDE SEQUENCE</scope>
    <source>
        <strain evidence="1">QUZm001</strain>
    </source>
</reference>
<dbReference type="Proteomes" id="UP001168821">
    <property type="component" value="Unassembled WGS sequence"/>
</dbReference>
<sequence>MELGSDLNALKSAIVLLQDEINVLKTTISTTQSKAPRDDNSLLGTEKVIQEISEREKRKSNIVIYGCKEDKVNSSKDQHSLDADKVSQILITLLNIAEYSLFRLGKFDSTNVNAVAH</sequence>
<protein>
    <submittedName>
        <fullName evidence="1">Uncharacterized protein</fullName>
    </submittedName>
</protein>
<comment type="caution">
    <text evidence="1">The sequence shown here is derived from an EMBL/GenBank/DDBJ whole genome shotgun (WGS) entry which is preliminary data.</text>
</comment>
<name>A0AA38IC49_9CUCU</name>
<proteinExistence type="predicted"/>
<dbReference type="AlphaFoldDB" id="A0AA38IC49"/>